<comment type="caution">
    <text evidence="3">The sequence shown here is derived from an EMBL/GenBank/DDBJ whole genome shotgun (WGS) entry which is preliminary data.</text>
</comment>
<evidence type="ECO:0000313" key="4">
    <source>
        <dbReference type="Proteomes" id="UP000037084"/>
    </source>
</evidence>
<dbReference type="PANTHER" id="PTHR44196">
    <property type="entry name" value="DEHYDROGENASE/REDUCTASE SDR FAMILY MEMBER 7B"/>
    <property type="match status" value="1"/>
</dbReference>
<gene>
    <name evidence="3" type="ORF">ADK75_10450</name>
</gene>
<name>A0A0L8MZ61_STRVG</name>
<dbReference type="EMBL" id="LGUV01000083">
    <property type="protein sequence ID" value="KOG55595.1"/>
    <property type="molecule type" value="Genomic_DNA"/>
</dbReference>
<dbReference type="RefSeq" id="WP_053169775.1">
    <property type="nucleotide sequence ID" value="NZ_LGUV01000083.1"/>
</dbReference>
<dbReference type="GO" id="GO:0016491">
    <property type="term" value="F:oxidoreductase activity"/>
    <property type="evidence" value="ECO:0007669"/>
    <property type="project" value="UniProtKB-KW"/>
</dbReference>
<evidence type="ECO:0000256" key="1">
    <source>
        <dbReference type="ARBA" id="ARBA00006484"/>
    </source>
</evidence>
<dbReference type="CDD" id="cd05233">
    <property type="entry name" value="SDR_c"/>
    <property type="match status" value="1"/>
</dbReference>
<dbReference type="Gene3D" id="3.40.50.720">
    <property type="entry name" value="NAD(P)-binding Rossmann-like Domain"/>
    <property type="match status" value="1"/>
</dbReference>
<protein>
    <recommendedName>
        <fullName evidence="5">Short-chain dehydrogenase</fullName>
    </recommendedName>
</protein>
<comment type="similarity">
    <text evidence="1">Belongs to the short-chain dehydrogenases/reductases (SDR) family.</text>
</comment>
<organism evidence="3 4">
    <name type="scientific">Streptomyces virginiae</name>
    <name type="common">Streptomyces cinnamonensis</name>
    <dbReference type="NCBI Taxonomy" id="1961"/>
    <lineage>
        <taxon>Bacteria</taxon>
        <taxon>Bacillati</taxon>
        <taxon>Actinomycetota</taxon>
        <taxon>Actinomycetes</taxon>
        <taxon>Kitasatosporales</taxon>
        <taxon>Streptomycetaceae</taxon>
        <taxon>Streptomyces</taxon>
    </lineage>
</organism>
<dbReference type="Pfam" id="PF00106">
    <property type="entry name" value="adh_short"/>
    <property type="match status" value="1"/>
</dbReference>
<dbReference type="PATRIC" id="fig|1961.12.peg.2400"/>
<keyword evidence="2" id="KW-0560">Oxidoreductase</keyword>
<proteinExistence type="inferred from homology"/>
<dbReference type="SUPFAM" id="SSF51735">
    <property type="entry name" value="NAD(P)-binding Rossmann-fold domains"/>
    <property type="match status" value="1"/>
</dbReference>
<dbReference type="InterPro" id="IPR002347">
    <property type="entry name" value="SDR_fam"/>
</dbReference>
<evidence type="ECO:0008006" key="5">
    <source>
        <dbReference type="Google" id="ProtNLM"/>
    </source>
</evidence>
<dbReference type="InterPro" id="IPR036291">
    <property type="entry name" value="NAD(P)-bd_dom_sf"/>
</dbReference>
<reference evidence="4" key="1">
    <citation type="submission" date="2015-07" db="EMBL/GenBank/DDBJ databases">
        <authorList>
            <consortium name="Consortium for Microbial Forensics and Genomics (microFORGE)"/>
            <person name="Knight B.M."/>
            <person name="Roberts D.P."/>
            <person name="Lin D."/>
            <person name="Hari K."/>
            <person name="Fletcher J."/>
            <person name="Melcher U."/>
            <person name="Blagden T."/>
            <person name="Winegar R.A."/>
        </authorList>
    </citation>
    <scope>NUCLEOTIDE SEQUENCE [LARGE SCALE GENOMIC DNA]</scope>
    <source>
        <strain evidence="4">NRRL B-1447</strain>
    </source>
</reference>
<dbReference type="AlphaFoldDB" id="A0A0L8MZ61"/>
<accession>A0A0L8MZ61</accession>
<evidence type="ECO:0000313" key="3">
    <source>
        <dbReference type="EMBL" id="KOG55595.1"/>
    </source>
</evidence>
<dbReference type="PANTHER" id="PTHR44196:SF1">
    <property type="entry name" value="DEHYDROGENASE_REDUCTASE SDR FAMILY MEMBER 7B"/>
    <property type="match status" value="1"/>
</dbReference>
<dbReference type="GO" id="GO:0016020">
    <property type="term" value="C:membrane"/>
    <property type="evidence" value="ECO:0007669"/>
    <property type="project" value="TreeGrafter"/>
</dbReference>
<evidence type="ECO:0000256" key="2">
    <source>
        <dbReference type="ARBA" id="ARBA00023002"/>
    </source>
</evidence>
<dbReference type="Proteomes" id="UP000037084">
    <property type="component" value="Unassembled WGS sequence"/>
</dbReference>
<dbReference type="OrthoDB" id="158573at2"/>
<sequence>MDDGVTASGPGLSGARVLVAGASGVLGGLAAHELQARGSMVALAGRHPDRLADVAGGLGGAPARGLDAYHLDDCASLAAWAVRELGGLDGVLVTVGVAGFGRVEEVPDEVVEHLFAVNVLCPAAVLRGAVARVVDGGFLAAVTGAIVDRPMLGTADYAAAKTALSCWLGVVAREGRARRLRVFDFRLPHLETGFSDRPVAGRPPALPRGGDPAAAVQALVDQLEGAAPAAR</sequence>